<reference evidence="1 2" key="1">
    <citation type="submission" date="2016-03" db="EMBL/GenBank/DDBJ databases">
        <title>EvidentialGene: Evidence-directed Construction of Genes on Genomes.</title>
        <authorList>
            <person name="Gilbert D.G."/>
            <person name="Choi J.-H."/>
            <person name="Mockaitis K."/>
            <person name="Colbourne J."/>
            <person name="Pfrender M."/>
        </authorList>
    </citation>
    <scope>NUCLEOTIDE SEQUENCE [LARGE SCALE GENOMIC DNA]</scope>
    <source>
        <strain evidence="1 2">Xinb3</strain>
        <tissue evidence="1">Complete organism</tissue>
    </source>
</reference>
<evidence type="ECO:0000313" key="2">
    <source>
        <dbReference type="Proteomes" id="UP000076858"/>
    </source>
</evidence>
<keyword evidence="2" id="KW-1185">Reference proteome</keyword>
<dbReference type="Proteomes" id="UP000076858">
    <property type="component" value="Unassembled WGS sequence"/>
</dbReference>
<protein>
    <submittedName>
        <fullName evidence="1">Uncharacterized protein</fullName>
    </submittedName>
</protein>
<feature type="non-terminal residue" evidence="1">
    <location>
        <position position="154"/>
    </location>
</feature>
<comment type="caution">
    <text evidence="1">The sequence shown here is derived from an EMBL/GenBank/DDBJ whole genome shotgun (WGS) entry which is preliminary data.</text>
</comment>
<organism evidence="1 2">
    <name type="scientific">Daphnia magna</name>
    <dbReference type="NCBI Taxonomy" id="35525"/>
    <lineage>
        <taxon>Eukaryota</taxon>
        <taxon>Metazoa</taxon>
        <taxon>Ecdysozoa</taxon>
        <taxon>Arthropoda</taxon>
        <taxon>Crustacea</taxon>
        <taxon>Branchiopoda</taxon>
        <taxon>Diplostraca</taxon>
        <taxon>Cladocera</taxon>
        <taxon>Anomopoda</taxon>
        <taxon>Daphniidae</taxon>
        <taxon>Daphnia</taxon>
    </lineage>
</organism>
<dbReference type="EMBL" id="LRGB01006657">
    <property type="protein sequence ID" value="KZS01535.1"/>
    <property type="molecule type" value="Genomic_DNA"/>
</dbReference>
<evidence type="ECO:0000313" key="1">
    <source>
        <dbReference type="EMBL" id="KZS01535.1"/>
    </source>
</evidence>
<accession>A0A164IRA4</accession>
<name>A0A164IRA4_9CRUS</name>
<proteinExistence type="predicted"/>
<sequence>MNLLLKNLGRKLNSRIRSKPSLKNIKSSNLAEAVEQPGSSNSFQPVAGSFSSAEFPDFTTEDCDQSELLDVLLEVEAEFQDIFIKKPSGYSRTIEKYQEPKTVWKTRMETKEREFEQQRRYLFERIQEKTCIPGMFWCECCRLHRSMLFVAANS</sequence>
<gene>
    <name evidence="1" type="ORF">APZ42_001773</name>
</gene>
<dbReference type="AlphaFoldDB" id="A0A164IRA4"/>